<reference evidence="1 2" key="1">
    <citation type="submission" date="2024-02" db="EMBL/GenBank/DDBJ databases">
        <authorList>
            <person name="Chen Y."/>
            <person name="Shah S."/>
            <person name="Dougan E. K."/>
            <person name="Thang M."/>
            <person name="Chan C."/>
        </authorList>
    </citation>
    <scope>NUCLEOTIDE SEQUENCE [LARGE SCALE GENOMIC DNA]</scope>
</reference>
<proteinExistence type="predicted"/>
<comment type="caution">
    <text evidence="1">The sequence shown here is derived from an EMBL/GenBank/DDBJ whole genome shotgun (WGS) entry which is preliminary data.</text>
</comment>
<dbReference type="SUPFAM" id="SSF53335">
    <property type="entry name" value="S-adenosyl-L-methionine-dependent methyltransferases"/>
    <property type="match status" value="1"/>
</dbReference>
<gene>
    <name evidence="1" type="ORF">SCF082_LOCUS32104</name>
</gene>
<evidence type="ECO:0000313" key="2">
    <source>
        <dbReference type="Proteomes" id="UP001642464"/>
    </source>
</evidence>
<organism evidence="1 2">
    <name type="scientific">Durusdinium trenchii</name>
    <dbReference type="NCBI Taxonomy" id="1381693"/>
    <lineage>
        <taxon>Eukaryota</taxon>
        <taxon>Sar</taxon>
        <taxon>Alveolata</taxon>
        <taxon>Dinophyceae</taxon>
        <taxon>Suessiales</taxon>
        <taxon>Symbiodiniaceae</taxon>
        <taxon>Durusdinium</taxon>
    </lineage>
</organism>
<name>A0ABP0NC28_9DINO</name>
<accession>A0ABP0NC28</accession>
<evidence type="ECO:0000313" key="1">
    <source>
        <dbReference type="EMBL" id="CAK9061226.1"/>
    </source>
</evidence>
<feature type="non-terminal residue" evidence="1">
    <location>
        <position position="1"/>
    </location>
</feature>
<protein>
    <submittedName>
        <fullName evidence="1">Uncharacterized protein</fullName>
    </submittedName>
</protein>
<keyword evidence="2" id="KW-1185">Reference proteome</keyword>
<sequence length="195" mass="22158">LTFNVAGFNCFDWSSMGAKRQWLGDSTPPFLQWLAERIVPNHAGRTHAGDPIIVCEDFVVAECTLHFDVVTLEHLAEGFHVFAFLISPAMLGEPVQRERLYMVMLRKDRLDWHHAVKGNLQASFQSIFERKPVLCPQDKFRAPDAKVQSYIAKLVGKGHLPECSRSSKQWSCYQAMPCVGRRMSIEMLFTSLVST</sequence>
<dbReference type="EMBL" id="CAXAMM010027657">
    <property type="protein sequence ID" value="CAK9061226.1"/>
    <property type="molecule type" value="Genomic_DNA"/>
</dbReference>
<dbReference type="Proteomes" id="UP001642464">
    <property type="component" value="Unassembled WGS sequence"/>
</dbReference>
<dbReference type="InterPro" id="IPR029063">
    <property type="entry name" value="SAM-dependent_MTases_sf"/>
</dbReference>